<dbReference type="Proteomes" id="UP001218412">
    <property type="component" value="Chromosome"/>
</dbReference>
<dbReference type="Pfam" id="PF04402">
    <property type="entry name" value="SIMPL"/>
    <property type="match status" value="1"/>
</dbReference>
<keyword evidence="3" id="KW-1185">Reference proteome</keyword>
<reference evidence="2 3" key="1">
    <citation type="submission" date="2021-01" db="EMBL/GenBank/DDBJ databases">
        <title>Biogeographic distribution of Paracoccus.</title>
        <authorList>
            <person name="Hollensteiner J."/>
            <person name="Leineberger J."/>
            <person name="Brinkhoff T."/>
            <person name="Daniel R."/>
        </authorList>
    </citation>
    <scope>NUCLEOTIDE SEQUENCE [LARGE SCALE GENOMIC DNA]</scope>
    <source>
        <strain evidence="2 3">LMG25392</strain>
    </source>
</reference>
<proteinExistence type="predicted"/>
<evidence type="ECO:0000313" key="3">
    <source>
        <dbReference type="Proteomes" id="UP001218412"/>
    </source>
</evidence>
<protein>
    <submittedName>
        <fullName evidence="2">SIMPL domain-containing protein</fullName>
    </submittedName>
</protein>
<dbReference type="EMBL" id="CP067134">
    <property type="protein sequence ID" value="WCR09263.1"/>
    <property type="molecule type" value="Genomic_DNA"/>
</dbReference>
<evidence type="ECO:0000256" key="1">
    <source>
        <dbReference type="SAM" id="MobiDB-lite"/>
    </source>
</evidence>
<organism evidence="2 3">
    <name type="scientific">Paracoccus stylophorae</name>
    <dbReference type="NCBI Taxonomy" id="659350"/>
    <lineage>
        <taxon>Bacteria</taxon>
        <taxon>Pseudomonadati</taxon>
        <taxon>Pseudomonadota</taxon>
        <taxon>Alphaproteobacteria</taxon>
        <taxon>Rhodobacterales</taxon>
        <taxon>Paracoccaceae</taxon>
        <taxon>Paracoccus</taxon>
    </lineage>
</organism>
<dbReference type="PANTHER" id="PTHR34387:SF1">
    <property type="entry name" value="PERIPLASMIC IMMUNOGENIC PROTEIN"/>
    <property type="match status" value="1"/>
</dbReference>
<dbReference type="PANTHER" id="PTHR34387">
    <property type="entry name" value="SLR1258 PROTEIN"/>
    <property type="match status" value="1"/>
</dbReference>
<feature type="compositionally biased region" description="Low complexity" evidence="1">
    <location>
        <begin position="342"/>
        <end position="360"/>
    </location>
</feature>
<gene>
    <name evidence="2" type="ORF">JHW45_08960</name>
</gene>
<dbReference type="InterPro" id="IPR052022">
    <property type="entry name" value="26kDa_periplasmic_antigen"/>
</dbReference>
<accession>A0ABY7SRY3</accession>
<feature type="compositionally biased region" description="Basic and acidic residues" evidence="1">
    <location>
        <begin position="283"/>
        <end position="297"/>
    </location>
</feature>
<dbReference type="InterPro" id="IPR007497">
    <property type="entry name" value="SIMPL/DUF541"/>
</dbReference>
<dbReference type="Gene3D" id="3.30.110.170">
    <property type="entry name" value="Protein of unknown function (DUF541), domain 1"/>
    <property type="match status" value="1"/>
</dbReference>
<feature type="region of interest" description="Disordered" evidence="1">
    <location>
        <begin position="261"/>
        <end position="397"/>
    </location>
</feature>
<dbReference type="RefSeq" id="WP_272857374.1">
    <property type="nucleotide sequence ID" value="NZ_CP067134.1"/>
</dbReference>
<evidence type="ECO:0000313" key="2">
    <source>
        <dbReference type="EMBL" id="WCR09263.1"/>
    </source>
</evidence>
<sequence length="397" mass="41219">MIDPSRVITRSVLITATGLGIALAGPVAAAPGKGDRGHRAMPHHCMMQAGAGARRLTVTGEGEARVAPDLATIQLGVTSQADSAAEAMSQTSTQQREVIEALSRAGIPETDIRTSGLNLNPLMDYGENRAPRVTGYQASNRVTVRVSEIGELGSVLDAIVAAGANEISGIEFSRENGMGAQDRARRAAVADARHKAQVLAKAAGLRLGPVMVLRDSQISDGPRPMMRMAADAATEGAPVAAGQLSMNASVQMEYALMGGRNDCRDEMRGKHHDMRGKPGQGGKRGDRGADAQERTAPQDRAQPQDGAASQDDTDAPNPEAAQQDIAPQPDIELPEGHPPIPADGADTAAPQPADTAPATPEADEPEGQQPDAEQPAPSGAEESDAEQSDVEAETPSN</sequence>
<feature type="compositionally biased region" description="Acidic residues" evidence="1">
    <location>
        <begin position="381"/>
        <end position="397"/>
    </location>
</feature>
<name>A0ABY7SRY3_9RHOB</name>
<dbReference type="Gene3D" id="3.30.70.2970">
    <property type="entry name" value="Protein of unknown function (DUF541), domain 2"/>
    <property type="match status" value="1"/>
</dbReference>